<keyword evidence="2" id="KW-0472">Membrane</keyword>
<keyword evidence="3" id="KW-0732">Signal</keyword>
<dbReference type="InterPro" id="IPR013151">
    <property type="entry name" value="Immunoglobulin_dom"/>
</dbReference>
<gene>
    <name evidence="6" type="primary">LOC116955624</name>
</gene>
<dbReference type="Proteomes" id="UP001318040">
    <property type="component" value="Chromosome 60"/>
</dbReference>
<dbReference type="AlphaFoldDB" id="A0AAJ7UDC5"/>
<dbReference type="InterPro" id="IPR007110">
    <property type="entry name" value="Ig-like_dom"/>
</dbReference>
<keyword evidence="5" id="KW-1185">Reference proteome</keyword>
<keyword evidence="2" id="KW-0812">Transmembrane</keyword>
<dbReference type="PROSITE" id="PS50835">
    <property type="entry name" value="IG_LIKE"/>
    <property type="match status" value="1"/>
</dbReference>
<evidence type="ECO:0000256" key="2">
    <source>
        <dbReference type="SAM" id="Phobius"/>
    </source>
</evidence>
<name>A0AAJ7UDC5_PETMA</name>
<evidence type="ECO:0000259" key="4">
    <source>
        <dbReference type="PROSITE" id="PS50835"/>
    </source>
</evidence>
<proteinExistence type="predicted"/>
<feature type="signal peptide" evidence="3">
    <location>
        <begin position="1"/>
        <end position="24"/>
    </location>
</feature>
<evidence type="ECO:0000313" key="5">
    <source>
        <dbReference type="Proteomes" id="UP001318040"/>
    </source>
</evidence>
<protein>
    <submittedName>
        <fullName evidence="6">Uncharacterized protein LOC116955624 isoform X6</fullName>
    </submittedName>
</protein>
<dbReference type="RefSeq" id="XP_032832698.1">
    <property type="nucleotide sequence ID" value="XM_032976807.1"/>
</dbReference>
<dbReference type="Pfam" id="PF00047">
    <property type="entry name" value="ig"/>
    <property type="match status" value="1"/>
</dbReference>
<dbReference type="Gene3D" id="2.60.40.10">
    <property type="entry name" value="Immunoglobulins"/>
    <property type="match status" value="1"/>
</dbReference>
<keyword evidence="2" id="KW-1133">Transmembrane helix</keyword>
<dbReference type="SMART" id="SM00409">
    <property type="entry name" value="IG"/>
    <property type="match status" value="1"/>
</dbReference>
<dbReference type="InterPro" id="IPR036179">
    <property type="entry name" value="Ig-like_dom_sf"/>
</dbReference>
<feature type="transmembrane region" description="Helical" evidence="2">
    <location>
        <begin position="250"/>
        <end position="270"/>
    </location>
</feature>
<dbReference type="InterPro" id="IPR003599">
    <property type="entry name" value="Ig_sub"/>
</dbReference>
<accession>A0AAJ7UDC5</accession>
<dbReference type="InterPro" id="IPR013783">
    <property type="entry name" value="Ig-like_fold"/>
</dbReference>
<reference evidence="6" key="1">
    <citation type="submission" date="2025-08" db="UniProtKB">
        <authorList>
            <consortium name="RefSeq"/>
        </authorList>
    </citation>
    <scope>IDENTIFICATION</scope>
    <source>
        <tissue evidence="6">Sperm</tissue>
    </source>
</reference>
<dbReference type="SUPFAM" id="SSF48726">
    <property type="entry name" value="Immunoglobulin"/>
    <property type="match status" value="1"/>
</dbReference>
<evidence type="ECO:0000313" key="6">
    <source>
        <dbReference type="RefSeq" id="XP_032832698.1"/>
    </source>
</evidence>
<keyword evidence="1" id="KW-0393">Immunoglobulin domain</keyword>
<organism evidence="5 6">
    <name type="scientific">Petromyzon marinus</name>
    <name type="common">Sea lamprey</name>
    <dbReference type="NCBI Taxonomy" id="7757"/>
    <lineage>
        <taxon>Eukaryota</taxon>
        <taxon>Metazoa</taxon>
        <taxon>Chordata</taxon>
        <taxon>Craniata</taxon>
        <taxon>Vertebrata</taxon>
        <taxon>Cyclostomata</taxon>
        <taxon>Hyperoartia</taxon>
        <taxon>Petromyzontiformes</taxon>
        <taxon>Petromyzontidae</taxon>
        <taxon>Petromyzon</taxon>
    </lineage>
</organism>
<evidence type="ECO:0000256" key="1">
    <source>
        <dbReference type="ARBA" id="ARBA00023319"/>
    </source>
</evidence>
<feature type="chain" id="PRO_5042495559" evidence="3">
    <location>
        <begin position="25"/>
        <end position="399"/>
    </location>
</feature>
<sequence length="399" mass="44398">MAGSCCWSRAACLVALWAAVVSNADPKYVDDAKAMYHQTILLPCRTECHGPVIVDRWNIDINGVFEDFGHFNEKNTGKTKYIDNKNASLTIQNPEWEGKRWYRCEWSCKNQDSHNMYSDISILLIKDVKTNNNIGAKVGEKISIPCRGKSESRIIGSVEWHFALPRQPYYSVNTVSGRKHSIDDNKSLLIHNLQKKDAGFYLCELKNVKDFYETKVNIIRDRPPAATTSTLASPTTTANAGPSGVNLTPVYIAVSVVVCTAIACGAVCFARKQWKIRRSKNQRSNTNGADRARSSADVPPIVYDTVGAAQPEAALTCADVTINDATRDDSGSFATQRPLRRGCHILKTELGGDGWWWAWPRLSTHHAPSFRVHEFSPPLQINSCHAARARPMIVKHVPT</sequence>
<evidence type="ECO:0000256" key="3">
    <source>
        <dbReference type="SAM" id="SignalP"/>
    </source>
</evidence>
<feature type="domain" description="Ig-like" evidence="4">
    <location>
        <begin position="139"/>
        <end position="219"/>
    </location>
</feature>